<organism evidence="1 2">
    <name type="scientific">Hevea brasiliensis</name>
    <name type="common">Para rubber tree</name>
    <name type="synonym">Siphonia brasiliensis</name>
    <dbReference type="NCBI Taxonomy" id="3981"/>
    <lineage>
        <taxon>Eukaryota</taxon>
        <taxon>Viridiplantae</taxon>
        <taxon>Streptophyta</taxon>
        <taxon>Embryophyta</taxon>
        <taxon>Tracheophyta</taxon>
        <taxon>Spermatophyta</taxon>
        <taxon>Magnoliopsida</taxon>
        <taxon>eudicotyledons</taxon>
        <taxon>Gunneridae</taxon>
        <taxon>Pentapetalae</taxon>
        <taxon>rosids</taxon>
        <taxon>fabids</taxon>
        <taxon>Malpighiales</taxon>
        <taxon>Euphorbiaceae</taxon>
        <taxon>Crotonoideae</taxon>
        <taxon>Micrandreae</taxon>
        <taxon>Hevea</taxon>
    </lineage>
</organism>
<keyword evidence="2" id="KW-1185">Reference proteome</keyword>
<protein>
    <submittedName>
        <fullName evidence="1">Uncharacterized protein</fullName>
    </submittedName>
</protein>
<accession>A0ABQ9MVD9</accession>
<evidence type="ECO:0000313" key="1">
    <source>
        <dbReference type="EMBL" id="KAJ9183358.1"/>
    </source>
</evidence>
<sequence>MGQEYDMDKKKAKRYTQRLHSKYSSLILVAETHSFHSIVDAVRKMEARAIIEVQKSNNPQFLRLPIQGG</sequence>
<dbReference type="EMBL" id="JARPOI010000004">
    <property type="protein sequence ID" value="KAJ9183358.1"/>
    <property type="molecule type" value="Genomic_DNA"/>
</dbReference>
<evidence type="ECO:0000313" key="2">
    <source>
        <dbReference type="Proteomes" id="UP001174677"/>
    </source>
</evidence>
<dbReference type="Proteomes" id="UP001174677">
    <property type="component" value="Chromosome 4"/>
</dbReference>
<comment type="caution">
    <text evidence="1">The sequence shown here is derived from an EMBL/GenBank/DDBJ whole genome shotgun (WGS) entry which is preliminary data.</text>
</comment>
<gene>
    <name evidence="1" type="ORF">P3X46_007222</name>
</gene>
<name>A0ABQ9MVD9_HEVBR</name>
<feature type="non-terminal residue" evidence="1">
    <location>
        <position position="69"/>
    </location>
</feature>
<reference evidence="1" key="1">
    <citation type="journal article" date="2023" name="Plant Biotechnol. J.">
        <title>Chromosome-level wild Hevea brasiliensis genome provides new tools for genomic-assisted breeding and valuable loci to elevate rubber yield.</title>
        <authorList>
            <person name="Cheng H."/>
            <person name="Song X."/>
            <person name="Hu Y."/>
            <person name="Wu T."/>
            <person name="Yang Q."/>
            <person name="An Z."/>
            <person name="Feng S."/>
            <person name="Deng Z."/>
            <person name="Wu W."/>
            <person name="Zeng X."/>
            <person name="Tu M."/>
            <person name="Wang X."/>
            <person name="Huang H."/>
        </authorList>
    </citation>
    <scope>NUCLEOTIDE SEQUENCE</scope>
    <source>
        <strain evidence="1">MT/VB/25A 57/8</strain>
    </source>
</reference>
<proteinExistence type="predicted"/>